<feature type="non-terminal residue" evidence="1">
    <location>
        <position position="1"/>
    </location>
</feature>
<evidence type="ECO:0000313" key="1">
    <source>
        <dbReference type="EMBL" id="MFC4072507.1"/>
    </source>
</evidence>
<evidence type="ECO:0000313" key="2">
    <source>
        <dbReference type="Proteomes" id="UP001595867"/>
    </source>
</evidence>
<protein>
    <submittedName>
        <fullName evidence="1">Uncharacterized protein</fullName>
    </submittedName>
</protein>
<reference evidence="2" key="1">
    <citation type="journal article" date="2019" name="Int. J. Syst. Evol. Microbiol.">
        <title>The Global Catalogue of Microorganisms (GCM) 10K type strain sequencing project: providing services to taxonomists for standard genome sequencing and annotation.</title>
        <authorList>
            <consortium name="The Broad Institute Genomics Platform"/>
            <consortium name="The Broad Institute Genome Sequencing Center for Infectious Disease"/>
            <person name="Wu L."/>
            <person name="Ma J."/>
        </authorList>
    </citation>
    <scope>NUCLEOTIDE SEQUENCE [LARGE SCALE GENOMIC DNA]</scope>
    <source>
        <strain evidence="2">TBRC 5832</strain>
    </source>
</reference>
<gene>
    <name evidence="1" type="ORF">ACFO0C_46910</name>
</gene>
<organism evidence="1 2">
    <name type="scientific">Actinoplanes subglobosus</name>
    <dbReference type="NCBI Taxonomy" id="1547892"/>
    <lineage>
        <taxon>Bacteria</taxon>
        <taxon>Bacillati</taxon>
        <taxon>Actinomycetota</taxon>
        <taxon>Actinomycetes</taxon>
        <taxon>Micromonosporales</taxon>
        <taxon>Micromonosporaceae</taxon>
        <taxon>Actinoplanes</taxon>
    </lineage>
</organism>
<proteinExistence type="predicted"/>
<dbReference type="Proteomes" id="UP001595867">
    <property type="component" value="Unassembled WGS sequence"/>
</dbReference>
<keyword evidence="2" id="KW-1185">Reference proteome</keyword>
<comment type="caution">
    <text evidence="1">The sequence shown here is derived from an EMBL/GenBank/DDBJ whole genome shotgun (WGS) entry which is preliminary data.</text>
</comment>
<dbReference type="RefSeq" id="WP_378073418.1">
    <property type="nucleotide sequence ID" value="NZ_JBHSBL010000040.1"/>
</dbReference>
<sequence length="50" mass="5541">WPVPDALDHVLVRAVPVAGARLVFQEEVRLGDGRPAFLSDHYGVEADLTW</sequence>
<name>A0ABV8JC28_9ACTN</name>
<accession>A0ABV8JC28</accession>
<dbReference type="EMBL" id="JBHSBL010000040">
    <property type="protein sequence ID" value="MFC4072507.1"/>
    <property type="molecule type" value="Genomic_DNA"/>
</dbReference>